<keyword evidence="1" id="KW-0812">Transmembrane</keyword>
<dbReference type="InterPro" id="IPR040680">
    <property type="entry name" value="DUF5643"/>
</dbReference>
<keyword evidence="1" id="KW-0472">Membrane</keyword>
<sequence>MDKWEEKIKIRANPQVPASVENRMNETLRSLPKKKTYPRFYYPVAAVFLVGFLLFGISFMSPTLAETLKSAPVIGSIFKMVGDIGTQKGEKEGLTTLLGKQVEIDGQVITFTESLYDGSQIHIGYLIESYTQEKTTYPTDFLSNLRLTIDGKGVSYGMGERGEVLENGDYAGILSIRVDDELPDQFTLGIRSQKEKALHVELPITKQGDNRAFLVNETVASEDLTIHVDKVTFFPTSTEIVFRQIMDEKVFESKKYDWLDYQIVDDKGNVLQPFSGGGGGGPMKNGQLLQTYSYYYEPLETMPKSLTFKPYLIVGNEKVEEVKADWTGEKLTLSQGGIGEITVLDIKSENNIVTLIVETKGEDAFWQANNILIEKKNGEALHQEQTPKRIENAVHQYEVQFAADVTEDDIRVVTYKQKAPKFLKELEVTIEVGE</sequence>
<keyword evidence="5" id="KW-1185">Reference proteome</keyword>
<organism evidence="4 5">
    <name type="scientific">Bacillus timonensis</name>
    <dbReference type="NCBI Taxonomy" id="1033734"/>
    <lineage>
        <taxon>Bacteria</taxon>
        <taxon>Bacillati</taxon>
        <taxon>Bacillota</taxon>
        <taxon>Bacilli</taxon>
        <taxon>Bacillales</taxon>
        <taxon>Bacillaceae</taxon>
        <taxon>Bacillus</taxon>
    </lineage>
</organism>
<evidence type="ECO:0000256" key="1">
    <source>
        <dbReference type="SAM" id="Phobius"/>
    </source>
</evidence>
<gene>
    <name evidence="4" type="ORF">E1I69_16725</name>
</gene>
<name>A0A4S3PN29_9BACI</name>
<feature type="transmembrane region" description="Helical" evidence="1">
    <location>
        <begin position="40"/>
        <end position="60"/>
    </location>
</feature>
<protein>
    <submittedName>
        <fullName evidence="4">DUF4179 domain-containing protein</fullName>
    </submittedName>
</protein>
<keyword evidence="1" id="KW-1133">Transmembrane helix</keyword>
<dbReference type="Gene3D" id="2.60.40.1640">
    <property type="entry name" value="Conserved domain protein"/>
    <property type="match status" value="1"/>
</dbReference>
<feature type="domain" description="DUF4179" evidence="2">
    <location>
        <begin position="41"/>
        <end position="129"/>
    </location>
</feature>
<proteinExistence type="predicted"/>
<dbReference type="InterPro" id="IPR025436">
    <property type="entry name" value="DUF4179"/>
</dbReference>
<dbReference type="Pfam" id="PF18705">
    <property type="entry name" value="DUF5643"/>
    <property type="match status" value="1"/>
</dbReference>
<dbReference type="Gene3D" id="2.60.40.1630">
    <property type="entry name" value="bacillus anthracis domain"/>
    <property type="match status" value="1"/>
</dbReference>
<evidence type="ECO:0000313" key="4">
    <source>
        <dbReference type="EMBL" id="THE10967.1"/>
    </source>
</evidence>
<dbReference type="Pfam" id="PF13786">
    <property type="entry name" value="DUF4179"/>
    <property type="match status" value="1"/>
</dbReference>
<evidence type="ECO:0000313" key="5">
    <source>
        <dbReference type="Proteomes" id="UP000306477"/>
    </source>
</evidence>
<accession>A0A4S3PN29</accession>
<dbReference type="OrthoDB" id="2541898at2"/>
<dbReference type="AlphaFoldDB" id="A0A4S3PN29"/>
<dbReference type="RefSeq" id="WP_136380713.1">
    <property type="nucleotide sequence ID" value="NZ_SLUB01000036.1"/>
</dbReference>
<feature type="domain" description="DUF5643" evidence="3">
    <location>
        <begin position="212"/>
        <end position="321"/>
    </location>
</feature>
<dbReference type="Proteomes" id="UP000306477">
    <property type="component" value="Unassembled WGS sequence"/>
</dbReference>
<comment type="caution">
    <text evidence="4">The sequence shown here is derived from an EMBL/GenBank/DDBJ whole genome shotgun (WGS) entry which is preliminary data.</text>
</comment>
<dbReference type="EMBL" id="SLUB01000036">
    <property type="protein sequence ID" value="THE10967.1"/>
    <property type="molecule type" value="Genomic_DNA"/>
</dbReference>
<reference evidence="4 5" key="1">
    <citation type="journal article" date="2019" name="Indoor Air">
        <title>Impacts of indoor surface finishes on bacterial viability.</title>
        <authorList>
            <person name="Hu J."/>
            <person name="Maamar S.B."/>
            <person name="Glawe A.J."/>
            <person name="Gottel N."/>
            <person name="Gilbert J.A."/>
            <person name="Hartmann E.M."/>
        </authorList>
    </citation>
    <scope>NUCLEOTIDE SEQUENCE [LARGE SCALE GENOMIC DNA]</scope>
    <source>
        <strain evidence="4 5">AF060A6</strain>
    </source>
</reference>
<evidence type="ECO:0000259" key="2">
    <source>
        <dbReference type="Pfam" id="PF13786"/>
    </source>
</evidence>
<evidence type="ECO:0000259" key="3">
    <source>
        <dbReference type="Pfam" id="PF18705"/>
    </source>
</evidence>